<dbReference type="GO" id="GO:0032259">
    <property type="term" value="P:methylation"/>
    <property type="evidence" value="ECO:0007669"/>
    <property type="project" value="UniProtKB-KW"/>
</dbReference>
<protein>
    <submittedName>
        <fullName evidence="3">Type I restriction-modification system methyltransferase subunit</fullName>
    </submittedName>
</protein>
<keyword evidence="3" id="KW-0489">Methyltransferase</keyword>
<dbReference type="GO" id="GO:0003677">
    <property type="term" value="F:DNA binding"/>
    <property type="evidence" value="ECO:0007669"/>
    <property type="project" value="InterPro"/>
</dbReference>
<organism evidence="3 4">
    <name type="scientific">Pseudomonas synxantha</name>
    <dbReference type="NCBI Taxonomy" id="47883"/>
    <lineage>
        <taxon>Bacteria</taxon>
        <taxon>Pseudomonadati</taxon>
        <taxon>Pseudomonadota</taxon>
        <taxon>Gammaproteobacteria</taxon>
        <taxon>Pseudomonadales</taxon>
        <taxon>Pseudomonadaceae</taxon>
        <taxon>Pseudomonas</taxon>
    </lineage>
</organism>
<evidence type="ECO:0000256" key="1">
    <source>
        <dbReference type="ARBA" id="ARBA00006594"/>
    </source>
</evidence>
<evidence type="ECO:0000313" key="4">
    <source>
        <dbReference type="Proteomes" id="UP000306562"/>
    </source>
</evidence>
<dbReference type="Pfam" id="PF02384">
    <property type="entry name" value="N6_Mtase"/>
    <property type="match status" value="1"/>
</dbReference>
<sequence>MNELKNQIVNLKKTIFKITKNVCGSDSENKKLAFKAFVQLALHTGIHTLGERYAHHGLPSSMINHHINVGEALIQYEGKHKDLEFIELDSLIESVNLYNNIVKQNEPFLDILSLLAEEITISKAQAFSRGQFMTPPDLAQFVVELLDAKNDKNNEHKISDICVGYGALILAKINRAFKENPQSLCKLEILINDLDPFMCNVAALQIISNTVNNNIDVKQLVVLCSDAIKQYKTGEVSFVIKYRTPELVIKDIERIRGEKAVQKVIEETKLLLDFLHESVGAA</sequence>
<dbReference type="InterPro" id="IPR029063">
    <property type="entry name" value="SAM-dependent_MTases_sf"/>
</dbReference>
<name>A0AAX3IHA9_9PSED</name>
<accession>A0AAX3IHA9</accession>
<dbReference type="GO" id="GO:0008170">
    <property type="term" value="F:N-methyltransferase activity"/>
    <property type="evidence" value="ECO:0007669"/>
    <property type="project" value="InterPro"/>
</dbReference>
<dbReference type="AlphaFoldDB" id="A0AAX3IHA9"/>
<evidence type="ECO:0000259" key="2">
    <source>
        <dbReference type="Pfam" id="PF02384"/>
    </source>
</evidence>
<dbReference type="EMBL" id="LR590482">
    <property type="protein sequence ID" value="VTR04689.1"/>
    <property type="molecule type" value="Genomic_DNA"/>
</dbReference>
<gene>
    <name evidence="3" type="ORF">NCTC10696_05138</name>
</gene>
<dbReference type="SUPFAM" id="SSF53335">
    <property type="entry name" value="S-adenosyl-L-methionine-dependent methyltransferases"/>
    <property type="match status" value="1"/>
</dbReference>
<keyword evidence="3" id="KW-0808">Transferase</keyword>
<reference evidence="3 4" key="1">
    <citation type="submission" date="2019-05" db="EMBL/GenBank/DDBJ databases">
        <authorList>
            <consortium name="Pathogen Informatics"/>
        </authorList>
    </citation>
    <scope>NUCLEOTIDE SEQUENCE [LARGE SCALE GENOMIC DNA]</scope>
    <source>
        <strain evidence="3 4">NCTC10696</strain>
    </source>
</reference>
<comment type="similarity">
    <text evidence="1">Belongs to the N(4)/N(6)-methyltransferase family.</text>
</comment>
<proteinExistence type="inferred from homology"/>
<dbReference type="Proteomes" id="UP000306562">
    <property type="component" value="Chromosome"/>
</dbReference>
<feature type="domain" description="DNA methylase adenine-specific" evidence="2">
    <location>
        <begin position="123"/>
        <end position="229"/>
    </location>
</feature>
<evidence type="ECO:0000313" key="3">
    <source>
        <dbReference type="EMBL" id="VTR04689.1"/>
    </source>
</evidence>
<dbReference type="Gene3D" id="3.40.50.150">
    <property type="entry name" value="Vaccinia Virus protein VP39"/>
    <property type="match status" value="1"/>
</dbReference>
<dbReference type="InterPro" id="IPR003356">
    <property type="entry name" value="DNA_methylase_A-5"/>
</dbReference>
<dbReference type="RefSeq" id="WP_057021728.1">
    <property type="nucleotide sequence ID" value="NZ_CBCSGQ010000006.1"/>
</dbReference>